<keyword evidence="2" id="KW-1185">Reference proteome</keyword>
<evidence type="ECO:0000313" key="2">
    <source>
        <dbReference type="Proteomes" id="UP001456524"/>
    </source>
</evidence>
<dbReference type="Proteomes" id="UP001456524">
    <property type="component" value="Unassembled WGS sequence"/>
</dbReference>
<comment type="caution">
    <text evidence="1">The sequence shown here is derived from an EMBL/GenBank/DDBJ whole genome shotgun (WGS) entry which is preliminary data.</text>
</comment>
<organism evidence="1 2">
    <name type="scientific">Phyllosticta citrichinensis</name>
    <dbReference type="NCBI Taxonomy" id="1130410"/>
    <lineage>
        <taxon>Eukaryota</taxon>
        <taxon>Fungi</taxon>
        <taxon>Dikarya</taxon>
        <taxon>Ascomycota</taxon>
        <taxon>Pezizomycotina</taxon>
        <taxon>Dothideomycetes</taxon>
        <taxon>Dothideomycetes incertae sedis</taxon>
        <taxon>Botryosphaeriales</taxon>
        <taxon>Phyllostictaceae</taxon>
        <taxon>Phyllosticta</taxon>
    </lineage>
</organism>
<reference evidence="1 2" key="1">
    <citation type="journal article" date="2022" name="G3 (Bethesda)">
        <title>Enemy or ally: a genomic approach to elucidate the lifestyle of Phyllosticta citrichinaensis.</title>
        <authorList>
            <person name="Buijs V.A."/>
            <person name="Groenewald J.Z."/>
            <person name="Haridas S."/>
            <person name="LaButti K.M."/>
            <person name="Lipzen A."/>
            <person name="Martin F.M."/>
            <person name="Barry K."/>
            <person name="Grigoriev I.V."/>
            <person name="Crous P.W."/>
            <person name="Seidl M.F."/>
        </authorList>
    </citation>
    <scope>NUCLEOTIDE SEQUENCE [LARGE SCALE GENOMIC DNA]</scope>
    <source>
        <strain evidence="1 2">CBS 129764</strain>
    </source>
</reference>
<sequence>MTTPSLPVVDGQGRKEPASSPLTAAVRVFLTSALHLLPPSAHLTLASTVRLPGPRPLSVSLHFPPSSSPLHPPASSFAFIVRFPGPWAFSSFALFRSSLVVRHQQAFPRPLASPFSGRLILFLSFVVGRVCCQRSCESCVRGRSKISDTTLYDFSLVRQLRPHITSEHKGHLSLLEPKYEMDLSPGSIGTGTVLRLPSVALYSPFARRSPSTSLTPLAYRSSA</sequence>
<dbReference type="EMBL" id="JBBWUH010000015">
    <property type="protein sequence ID" value="KAK8152112.1"/>
    <property type="molecule type" value="Genomic_DNA"/>
</dbReference>
<name>A0ABR1XFM7_9PEZI</name>
<evidence type="ECO:0000313" key="1">
    <source>
        <dbReference type="EMBL" id="KAK8152112.1"/>
    </source>
</evidence>
<protein>
    <submittedName>
        <fullName evidence="1">Uncharacterized protein</fullName>
    </submittedName>
</protein>
<proteinExistence type="predicted"/>
<gene>
    <name evidence="1" type="ORF">IWX90DRAFT_88284</name>
</gene>
<accession>A0ABR1XFM7</accession>